<dbReference type="PATRIC" id="fig|1303518.3.peg.2903"/>
<dbReference type="InParanoid" id="S0EXZ9"/>
<evidence type="ECO:0000256" key="5">
    <source>
        <dbReference type="ARBA" id="ARBA00022592"/>
    </source>
</evidence>
<keyword evidence="6 9" id="KW-0812">Transmembrane</keyword>
<feature type="transmembrane region" description="Helical" evidence="9">
    <location>
        <begin position="472"/>
        <end position="501"/>
    </location>
</feature>
<dbReference type="InterPro" id="IPR035906">
    <property type="entry name" value="MetI-like_sf"/>
</dbReference>
<feature type="transmembrane region" description="Helical" evidence="9">
    <location>
        <begin position="422"/>
        <end position="443"/>
    </location>
</feature>
<sequence length="691" mass="74228">MAQISLAKEPLPKPRGLGERRIWAFLVDRLFRGTALLFALSTVVIILGIALSLVLASQQNFHHSGLRFFLGDRWIPNPPTAEKPIGNVFGVLPFVYGTFVTSALALLLAVPIGVGSAIFLAELAPHRVNKTLSFFIEMLAAVPSIVYGYWGLLYLVPILQNRVEVWLNSHFGSIPFFASYYDTGTGMDFLAAGVVLSLMILPYVTAVSRDVLMAVPRVQREAAYGLGATPWEATKQVVLRYASSGIIGAVMLALGRALGETMAVTMVIGAKVTIAHLKDPASFSLLRSGYTMTSVLVDQYNGPNSPLHASALTEIALTLFLITIVVNGVARLLVWLTASGGGGSRRTVALRGHLMGFLRILLSLLVAVVLLYQIAHDLRSQGLQGLFGPAELLAISLLLLWGINRWAPHTRFFQIWRRIGSIGGNVACFLCALLGATALVWLFQYVFRAGVPALNAQFFRLPNPANPEAGGMLHAIVGTGILVAMASAVGIPVGILGGIYLSEFGKGRLGFWIRFFTDLLNGVPSIVVGIFVYNILVVPTHENFGYAGGIALGILMIPTVMRTTEELLKVVPVSLREASLALGATYARTVWKVVLPAARGGILTGILLAVARVAGETAPLLIVLCSINLWSVNPQKPLPSLPVQIYLLRNDNDPVALSQAWGAALVLVLLVIVTSLLARIVSARGEMRAIN</sequence>
<feature type="transmembrane region" description="Helical" evidence="9">
    <location>
        <begin position="660"/>
        <end position="681"/>
    </location>
</feature>
<feature type="transmembrane region" description="Helical" evidence="9">
    <location>
        <begin position="315"/>
        <end position="336"/>
    </location>
</feature>
<evidence type="ECO:0000256" key="6">
    <source>
        <dbReference type="ARBA" id="ARBA00022692"/>
    </source>
</evidence>
<dbReference type="GO" id="GO:0005886">
    <property type="term" value="C:plasma membrane"/>
    <property type="evidence" value="ECO:0007669"/>
    <property type="project" value="UniProtKB-SubCell"/>
</dbReference>
<dbReference type="Pfam" id="PF00528">
    <property type="entry name" value="BPD_transp_1"/>
    <property type="match status" value="2"/>
</dbReference>
<feature type="transmembrane region" description="Helical" evidence="9">
    <location>
        <begin position="513"/>
        <end position="538"/>
    </location>
</feature>
<keyword evidence="7 9" id="KW-1133">Transmembrane helix</keyword>
<feature type="domain" description="ABC transmembrane type-1" evidence="10">
    <location>
        <begin position="476"/>
        <end position="678"/>
    </location>
</feature>
<dbReference type="KEGG" id="ccz:CCALI_02796"/>
<evidence type="ECO:0000256" key="3">
    <source>
        <dbReference type="ARBA" id="ARBA00022448"/>
    </source>
</evidence>
<keyword evidence="5" id="KW-0592">Phosphate transport</keyword>
<feature type="transmembrane region" description="Helical" evidence="9">
    <location>
        <begin position="238"/>
        <end position="258"/>
    </location>
</feature>
<dbReference type="PROSITE" id="PS50928">
    <property type="entry name" value="ABC_TM1"/>
    <property type="match status" value="2"/>
</dbReference>
<feature type="transmembrane region" description="Helical" evidence="9">
    <location>
        <begin position="357"/>
        <end position="375"/>
    </location>
</feature>
<dbReference type="InterPro" id="IPR000515">
    <property type="entry name" value="MetI-like"/>
</dbReference>
<feature type="transmembrane region" description="Helical" evidence="9">
    <location>
        <begin position="381"/>
        <end position="401"/>
    </location>
</feature>
<dbReference type="HOGENOM" id="CLU_023674_1_0_0"/>
<dbReference type="SUPFAM" id="SSF161098">
    <property type="entry name" value="MetI-like"/>
    <property type="match status" value="2"/>
</dbReference>
<evidence type="ECO:0000313" key="11">
    <source>
        <dbReference type="EMBL" id="CCW36584.1"/>
    </source>
</evidence>
<dbReference type="Proteomes" id="UP000014227">
    <property type="component" value="Chromosome I"/>
</dbReference>
<feature type="transmembrane region" description="Helical" evidence="9">
    <location>
        <begin position="132"/>
        <end position="150"/>
    </location>
</feature>
<evidence type="ECO:0000256" key="7">
    <source>
        <dbReference type="ARBA" id="ARBA00022989"/>
    </source>
</evidence>
<dbReference type="OrthoDB" id="9785113at2"/>
<keyword evidence="8 9" id="KW-0472">Membrane</keyword>
<feature type="transmembrane region" description="Helical" evidence="9">
    <location>
        <begin position="544"/>
        <end position="561"/>
    </location>
</feature>
<dbReference type="GO" id="GO:0005315">
    <property type="term" value="F:phosphate transmembrane transporter activity"/>
    <property type="evidence" value="ECO:0007669"/>
    <property type="project" value="InterPro"/>
</dbReference>
<dbReference type="NCBIfam" id="TIGR02138">
    <property type="entry name" value="phosphate_pstC"/>
    <property type="match status" value="1"/>
</dbReference>
<evidence type="ECO:0000259" key="10">
    <source>
        <dbReference type="PROSITE" id="PS50928"/>
    </source>
</evidence>
<dbReference type="GO" id="GO:0035435">
    <property type="term" value="P:phosphate ion transmembrane transport"/>
    <property type="evidence" value="ECO:0007669"/>
    <property type="project" value="InterPro"/>
</dbReference>
<feature type="transmembrane region" description="Helical" evidence="9">
    <location>
        <begin position="189"/>
        <end position="207"/>
    </location>
</feature>
<evidence type="ECO:0000256" key="1">
    <source>
        <dbReference type="ARBA" id="ARBA00004651"/>
    </source>
</evidence>
<dbReference type="eggNOG" id="COG0581">
    <property type="taxonomic scope" value="Bacteria"/>
</dbReference>
<name>S0EXZ9_CHTCT</name>
<dbReference type="NCBIfam" id="TIGR00974">
    <property type="entry name" value="3a0107s02c"/>
    <property type="match status" value="1"/>
</dbReference>
<comment type="subcellular location">
    <subcellularLocation>
        <location evidence="1">Cell membrane</location>
        <topology evidence="1">Multi-pass membrane protein</topology>
    </subcellularLocation>
</comment>
<dbReference type="eggNOG" id="COG0573">
    <property type="taxonomic scope" value="Bacteria"/>
</dbReference>
<dbReference type="RefSeq" id="WP_016484089.1">
    <property type="nucleotide sequence ID" value="NC_021487.1"/>
</dbReference>
<keyword evidence="4" id="KW-1003">Cell membrane</keyword>
<evidence type="ECO:0000256" key="2">
    <source>
        <dbReference type="ARBA" id="ARBA00007069"/>
    </source>
</evidence>
<feature type="domain" description="ABC transmembrane type-1" evidence="10">
    <location>
        <begin position="95"/>
        <end position="330"/>
    </location>
</feature>
<dbReference type="EMBL" id="HF951689">
    <property type="protein sequence ID" value="CCW36584.1"/>
    <property type="molecule type" value="Genomic_DNA"/>
</dbReference>
<dbReference type="PANTHER" id="PTHR30425:SF1">
    <property type="entry name" value="PHOSPHATE TRANSPORT SYSTEM PERMEASE PROTEIN PSTC"/>
    <property type="match status" value="1"/>
</dbReference>
<comment type="similarity">
    <text evidence="2">Belongs to the binding-protein-dependent transport system permease family. CysTW subfamily.</text>
</comment>
<keyword evidence="12" id="KW-1185">Reference proteome</keyword>
<accession>S0EXZ9</accession>
<dbReference type="InterPro" id="IPR011864">
    <property type="entry name" value="Phosphate_PstC"/>
</dbReference>
<dbReference type="CDD" id="cd06261">
    <property type="entry name" value="TM_PBP2"/>
    <property type="match status" value="2"/>
</dbReference>
<feature type="transmembrane region" description="Helical" evidence="9">
    <location>
        <begin position="30"/>
        <end position="56"/>
    </location>
</feature>
<dbReference type="PANTHER" id="PTHR30425">
    <property type="entry name" value="PHOSPHATE TRANSPORT SYSTEM PERMEASE PROTEIN PST"/>
    <property type="match status" value="1"/>
</dbReference>
<protein>
    <submittedName>
        <fullName evidence="11">Phosphate ABC transporter, permease protein PstA/phosphate ABC transporter, permease protein PstC</fullName>
    </submittedName>
</protein>
<organism evidence="11 12">
    <name type="scientific">Chthonomonas calidirosea (strain DSM 23976 / ICMP 18418 / T49)</name>
    <dbReference type="NCBI Taxonomy" id="1303518"/>
    <lineage>
        <taxon>Bacteria</taxon>
        <taxon>Bacillati</taxon>
        <taxon>Armatimonadota</taxon>
        <taxon>Chthonomonadia</taxon>
        <taxon>Chthonomonadales</taxon>
        <taxon>Chthonomonadaceae</taxon>
        <taxon>Chthonomonas</taxon>
    </lineage>
</organism>
<dbReference type="InterPro" id="IPR051124">
    <property type="entry name" value="Phosphate_Transport_Permease"/>
</dbReference>
<evidence type="ECO:0000256" key="8">
    <source>
        <dbReference type="ARBA" id="ARBA00023136"/>
    </source>
</evidence>
<dbReference type="InterPro" id="IPR005672">
    <property type="entry name" value="Phosphate_PstA"/>
</dbReference>
<evidence type="ECO:0000256" key="9">
    <source>
        <dbReference type="SAM" id="Phobius"/>
    </source>
</evidence>
<feature type="transmembrane region" description="Helical" evidence="9">
    <location>
        <begin position="602"/>
        <end position="630"/>
    </location>
</feature>
<evidence type="ECO:0000256" key="4">
    <source>
        <dbReference type="ARBA" id="ARBA00022475"/>
    </source>
</evidence>
<proteinExistence type="inferred from homology"/>
<dbReference type="Gene3D" id="1.10.3720.10">
    <property type="entry name" value="MetI-like"/>
    <property type="match status" value="2"/>
</dbReference>
<keyword evidence="3" id="KW-0813">Transport</keyword>
<dbReference type="AlphaFoldDB" id="S0EXZ9"/>
<dbReference type="STRING" id="454171.CP488_01292"/>
<reference evidence="12" key="1">
    <citation type="submission" date="2013-03" db="EMBL/GenBank/DDBJ databases">
        <title>Genome sequence of Chthonomonas calidirosea, the first sequenced genome from the Armatimonadetes phylum (formally candidate division OP10).</title>
        <authorList>
            <person name="Lee K.C.Y."/>
            <person name="Morgan X.C."/>
            <person name="Dunfield P.F."/>
            <person name="Tamas I."/>
            <person name="Houghton K.M."/>
            <person name="Vyssotski M."/>
            <person name="Ryan J.L.J."/>
            <person name="Lagutin K."/>
            <person name="McDonald I.R."/>
            <person name="Stott M.B."/>
        </authorList>
    </citation>
    <scope>NUCLEOTIDE SEQUENCE [LARGE SCALE GENOMIC DNA]</scope>
    <source>
        <strain evidence="12">DSM 23976 / ICMP 18418 / T49</strain>
    </source>
</reference>
<evidence type="ECO:0000313" key="12">
    <source>
        <dbReference type="Proteomes" id="UP000014227"/>
    </source>
</evidence>
<feature type="transmembrane region" description="Helical" evidence="9">
    <location>
        <begin position="94"/>
        <end position="120"/>
    </location>
</feature>
<gene>
    <name evidence="11" type="ORF">CCALI_02796</name>
</gene>